<feature type="domain" description="RING-type" evidence="7">
    <location>
        <begin position="580"/>
        <end position="618"/>
    </location>
</feature>
<comment type="caution">
    <text evidence="9">The sequence shown here is derived from an EMBL/GenBank/DDBJ whole genome shotgun (WGS) entry which is preliminary data.</text>
</comment>
<evidence type="ECO:0000256" key="4">
    <source>
        <dbReference type="PROSITE-ProRule" id="PRU00175"/>
    </source>
</evidence>
<dbReference type="Gene3D" id="3.30.40.10">
    <property type="entry name" value="Zinc/RING finger domain, C3HC4 (zinc finger)"/>
    <property type="match status" value="1"/>
</dbReference>
<feature type="compositionally biased region" description="Low complexity" evidence="5">
    <location>
        <begin position="236"/>
        <end position="256"/>
    </location>
</feature>
<reference evidence="9 10" key="1">
    <citation type="submission" date="2021-08" db="EMBL/GenBank/DDBJ databases">
        <title>Draft Genome Sequence of Phanerochaete sordida strain YK-624.</title>
        <authorList>
            <person name="Mori T."/>
            <person name="Dohra H."/>
            <person name="Suzuki T."/>
            <person name="Kawagishi H."/>
            <person name="Hirai H."/>
        </authorList>
    </citation>
    <scope>NUCLEOTIDE SEQUENCE [LARGE SCALE GENOMIC DNA]</scope>
    <source>
        <strain evidence="9 10">YK-624</strain>
    </source>
</reference>
<dbReference type="GO" id="GO:0008270">
    <property type="term" value="F:zinc ion binding"/>
    <property type="evidence" value="ECO:0007669"/>
    <property type="project" value="UniProtKB-KW"/>
</dbReference>
<dbReference type="Pfam" id="PF13923">
    <property type="entry name" value="zf-C3HC4_2"/>
    <property type="match status" value="1"/>
</dbReference>
<dbReference type="SMART" id="SM00184">
    <property type="entry name" value="RING"/>
    <property type="match status" value="2"/>
</dbReference>
<feature type="compositionally biased region" description="Basic and acidic residues" evidence="5">
    <location>
        <begin position="548"/>
        <end position="566"/>
    </location>
</feature>
<keyword evidence="10" id="KW-1185">Reference proteome</keyword>
<evidence type="ECO:0000259" key="8">
    <source>
        <dbReference type="PROSITE" id="PS51787"/>
    </source>
</evidence>
<feature type="compositionally biased region" description="Polar residues" evidence="5">
    <location>
        <begin position="284"/>
        <end position="296"/>
    </location>
</feature>
<dbReference type="OrthoDB" id="264917at2759"/>
<dbReference type="InterPro" id="IPR046336">
    <property type="entry name" value="Lon_prtase_N_sf"/>
</dbReference>
<organism evidence="9 10">
    <name type="scientific">Phanerochaete sordida</name>
    <dbReference type="NCBI Taxonomy" id="48140"/>
    <lineage>
        <taxon>Eukaryota</taxon>
        <taxon>Fungi</taxon>
        <taxon>Dikarya</taxon>
        <taxon>Basidiomycota</taxon>
        <taxon>Agaricomycotina</taxon>
        <taxon>Agaricomycetes</taxon>
        <taxon>Polyporales</taxon>
        <taxon>Phanerochaetaceae</taxon>
        <taxon>Phanerochaete</taxon>
    </lineage>
</organism>
<feature type="region of interest" description="Disordered" evidence="5">
    <location>
        <begin position="803"/>
        <end position="829"/>
    </location>
</feature>
<dbReference type="InterPro" id="IPR015947">
    <property type="entry name" value="PUA-like_sf"/>
</dbReference>
<dbReference type="SUPFAM" id="SSF88697">
    <property type="entry name" value="PUA domain-like"/>
    <property type="match status" value="1"/>
</dbReference>
<evidence type="ECO:0000256" key="1">
    <source>
        <dbReference type="ARBA" id="ARBA00022723"/>
    </source>
</evidence>
<dbReference type="InterPro" id="IPR001841">
    <property type="entry name" value="Znf_RING"/>
</dbReference>
<proteinExistence type="predicted"/>
<evidence type="ECO:0000256" key="2">
    <source>
        <dbReference type="ARBA" id="ARBA00022771"/>
    </source>
</evidence>
<accession>A0A9P3FXF2</accession>
<dbReference type="EMBL" id="BPQB01000001">
    <property type="protein sequence ID" value="GJE84004.1"/>
    <property type="molecule type" value="Genomic_DNA"/>
</dbReference>
<dbReference type="InterPro" id="IPR017907">
    <property type="entry name" value="Znf_RING_CS"/>
</dbReference>
<evidence type="ECO:0000313" key="10">
    <source>
        <dbReference type="Proteomes" id="UP000703269"/>
    </source>
</evidence>
<feature type="compositionally biased region" description="Basic and acidic residues" evidence="5">
    <location>
        <begin position="1"/>
        <end position="17"/>
    </location>
</feature>
<evidence type="ECO:0000256" key="6">
    <source>
        <dbReference type="SAM" id="Phobius"/>
    </source>
</evidence>
<evidence type="ECO:0000256" key="3">
    <source>
        <dbReference type="ARBA" id="ARBA00022833"/>
    </source>
</evidence>
<feature type="compositionally biased region" description="Pro residues" evidence="5">
    <location>
        <begin position="38"/>
        <end position="58"/>
    </location>
</feature>
<feature type="region of interest" description="Disordered" evidence="5">
    <location>
        <begin position="439"/>
        <end position="475"/>
    </location>
</feature>
<gene>
    <name evidence="9" type="ORF">PsYK624_000780</name>
</gene>
<feature type="compositionally biased region" description="Low complexity" evidence="5">
    <location>
        <begin position="269"/>
        <end position="281"/>
    </location>
</feature>
<keyword evidence="6" id="KW-0472">Membrane</keyword>
<feature type="compositionally biased region" description="Low complexity" evidence="5">
    <location>
        <begin position="803"/>
        <end position="817"/>
    </location>
</feature>
<dbReference type="GO" id="GO:0061630">
    <property type="term" value="F:ubiquitin protein ligase activity"/>
    <property type="evidence" value="ECO:0007669"/>
    <property type="project" value="TreeGrafter"/>
</dbReference>
<dbReference type="Pfam" id="PF02190">
    <property type="entry name" value="LON_substr_bdg"/>
    <property type="match status" value="1"/>
</dbReference>
<dbReference type="AlphaFoldDB" id="A0A9P3FXF2"/>
<feature type="compositionally biased region" description="Pro residues" evidence="5">
    <location>
        <begin position="329"/>
        <end position="351"/>
    </location>
</feature>
<keyword evidence="6" id="KW-0812">Transmembrane</keyword>
<dbReference type="InterPro" id="IPR003111">
    <property type="entry name" value="Lon_prtase_N"/>
</dbReference>
<dbReference type="Proteomes" id="UP000703269">
    <property type="component" value="Unassembled WGS sequence"/>
</dbReference>
<feature type="domain" description="Lon N-terminal" evidence="8">
    <location>
        <begin position="664"/>
        <end position="910"/>
    </location>
</feature>
<feature type="region of interest" description="Disordered" evidence="5">
    <location>
        <begin position="491"/>
        <end position="566"/>
    </location>
</feature>
<dbReference type="Gene3D" id="2.30.130.40">
    <property type="entry name" value="LON domain-like"/>
    <property type="match status" value="1"/>
</dbReference>
<dbReference type="SUPFAM" id="SSF57850">
    <property type="entry name" value="RING/U-box"/>
    <property type="match status" value="1"/>
</dbReference>
<feature type="transmembrane region" description="Helical" evidence="6">
    <location>
        <begin position="959"/>
        <end position="979"/>
    </location>
</feature>
<dbReference type="SMART" id="SM00464">
    <property type="entry name" value="LON"/>
    <property type="match status" value="1"/>
</dbReference>
<feature type="compositionally biased region" description="Low complexity" evidence="5">
    <location>
        <begin position="318"/>
        <end position="328"/>
    </location>
</feature>
<sequence length="985" mass="103466">MDGDTKGKGKARHESSRAVDLGQPSSAAHRAPSACSAPPLPPQPPRPSAGPAHPPAPTSPAHDDDDAPHDAPHDPRNAPAPAHTMQRAPRACASPATPRSAPDPAPAGDRRSLQPAVHLARSPRTPPVGLLAPASLSTGAHPAVHADPASDAGAPAVVAHAEAAGATDGGAPQEARRSPVRVRPPHPSASPSVAAPRSPAPRGSSSAPASALASADSNTGVRDRPDRHPPSGMHLAASAASGAARPASRARPALDTPDADAPPPEHLPSSSAASNTSASAARESFSSQTATTTTMGSAMHTPSDAHQNSLSRAPPRPAQTASSSATSLPLPPPPSATPSPGPADEPPPPALAPHTLLPLLRCPLCAYNLAASSHTPAPTAGLLQHPVTLRCGHTVCAAHLSAPATAPPSTITQPGAASHPGAPHARVCPLPTCASRTGRVERDASTAVHPDARVGFVPAPPEPAPPAEERGAPHERRADVLVQKVVALVARAASEQEDEDEVRVGEGTDGEEDEEEEGGDGSAGPSSLRRPHSPAGRDRPRKRRRLARQPERRTTPTAPRDEAQDGDGAFEKELLGELTCEICFALLWQPVTTPCQHTFCARCLHRTMDHSAACPICRQALPGYAFFQDHPCNKVVLSLILKAFPDQYAERGAMIEAEERDARLDTPILVAQLSFPDMPTMLHLFEPRYRLMLRRCLATPRPSFGMIPPPRAPGQGGELGNDFGTMLEIRNVQMLPDGRSIVETWGTYRFRIMERGVLDGYTVGRVERVEDIVDEDVDAADIAASLGVPVGAGVAAALAGDAATAGAGPSTGPTGLSAQEEQRRASRRGATNTELMTVCRDFLAELTEGTPWVGQHLNQSYVPMPADAARFSFWMALLLPIPEHEKAKLLPIRSPRLRLRLVVHWIDQLRSNWSRAHAHASPAQVVLGWLHALLTRAAPAVRHPAVLGARRAALARTRFAWLVLAAAVLWAQLGMWYGGAPLPAR</sequence>
<protein>
    <submittedName>
        <fullName evidence="9">LON peptidase N-terminal domain and RING finger protein</fullName>
    </submittedName>
</protein>
<dbReference type="InterPro" id="IPR013083">
    <property type="entry name" value="Znf_RING/FYVE/PHD"/>
</dbReference>
<dbReference type="PROSITE" id="PS50089">
    <property type="entry name" value="ZF_RING_2"/>
    <property type="match status" value="1"/>
</dbReference>
<keyword evidence="2 4" id="KW-0863">Zinc-finger</keyword>
<feature type="compositionally biased region" description="Low complexity" evidence="5">
    <location>
        <begin position="146"/>
        <end position="172"/>
    </location>
</feature>
<keyword evidence="6" id="KW-1133">Transmembrane helix</keyword>
<dbReference type="CDD" id="cd16514">
    <property type="entry name" value="RING-HC_LONFs_rpt2"/>
    <property type="match status" value="1"/>
</dbReference>
<evidence type="ECO:0000259" key="7">
    <source>
        <dbReference type="PROSITE" id="PS50089"/>
    </source>
</evidence>
<evidence type="ECO:0000256" key="5">
    <source>
        <dbReference type="SAM" id="MobiDB-lite"/>
    </source>
</evidence>
<dbReference type="PANTHER" id="PTHR23327:SF42">
    <property type="entry name" value="LON PEPTIDASE N-TERMINAL DOMAIN AND RING FINGER PROTEIN C14F5.10C"/>
    <property type="match status" value="1"/>
</dbReference>
<name>A0A9P3FXF2_9APHY</name>
<dbReference type="PROSITE" id="PS00518">
    <property type="entry name" value="ZF_RING_1"/>
    <property type="match status" value="1"/>
</dbReference>
<dbReference type="PROSITE" id="PS51787">
    <property type="entry name" value="LON_N"/>
    <property type="match status" value="1"/>
</dbReference>
<feature type="compositionally biased region" description="Low complexity" evidence="5">
    <location>
        <begin position="189"/>
        <end position="215"/>
    </location>
</feature>
<feature type="compositionally biased region" description="Acidic residues" evidence="5">
    <location>
        <begin position="508"/>
        <end position="519"/>
    </location>
</feature>
<dbReference type="Gene3D" id="1.20.58.1480">
    <property type="match status" value="1"/>
</dbReference>
<feature type="region of interest" description="Disordered" evidence="5">
    <location>
        <begin position="1"/>
        <end position="354"/>
    </location>
</feature>
<evidence type="ECO:0000313" key="9">
    <source>
        <dbReference type="EMBL" id="GJE84004.1"/>
    </source>
</evidence>
<dbReference type="PANTHER" id="PTHR23327">
    <property type="entry name" value="RING FINGER PROTEIN 127"/>
    <property type="match status" value="1"/>
</dbReference>
<keyword evidence="1" id="KW-0479">Metal-binding</keyword>
<keyword evidence="3" id="KW-0862">Zinc</keyword>